<sequence>MSKELIISQKSIGNRIYALRGEQVMLDSDLADLYQVDTKALNQAVKRNLARFPEEFHFQLTDQEYENLRSQSVTSSSGHGGRRTLPFAFTEQGVAMLSAVLRSNVAIRVSVQIMNAFVQMRRIIGHETIQHLRLSNIENKLIEHDQKFSQIFTALEQSELPQKGIFFDGQVFDAYNFVSDLIRKAKDSLILIDNYLDDSVFTLLNKRKKGVNCVCYTKTISKNLKLDLEKHNQQYSAITLKEFKTAHDRFLIIDDKELYHIGASLKDLGKKWFGFSKMDVEVFSVLKHLTLGSN</sequence>
<evidence type="ECO:0000313" key="3">
    <source>
        <dbReference type="Proteomes" id="UP000199041"/>
    </source>
</evidence>
<dbReference type="EMBL" id="FNQY01000009">
    <property type="protein sequence ID" value="SEA14514.1"/>
    <property type="molecule type" value="Genomic_DNA"/>
</dbReference>
<name>A0A1H3YU25_9BACT</name>
<dbReference type="STRING" id="551991.SAMN05192529_10926"/>
<gene>
    <name evidence="2" type="ORF">SAMN05192529_10926</name>
</gene>
<accession>A0A1H3YU25</accession>
<organism evidence="2 3">
    <name type="scientific">Arachidicoccus rhizosphaerae</name>
    <dbReference type="NCBI Taxonomy" id="551991"/>
    <lineage>
        <taxon>Bacteria</taxon>
        <taxon>Pseudomonadati</taxon>
        <taxon>Bacteroidota</taxon>
        <taxon>Chitinophagia</taxon>
        <taxon>Chitinophagales</taxon>
        <taxon>Chitinophagaceae</taxon>
        <taxon>Arachidicoccus</taxon>
    </lineage>
</organism>
<evidence type="ECO:0000313" key="2">
    <source>
        <dbReference type="EMBL" id="SEA14514.1"/>
    </source>
</evidence>
<keyword evidence="3" id="KW-1185">Reference proteome</keyword>
<dbReference type="Pfam" id="PF10543">
    <property type="entry name" value="ORF6N"/>
    <property type="match status" value="1"/>
</dbReference>
<evidence type="ECO:0000259" key="1">
    <source>
        <dbReference type="Pfam" id="PF10543"/>
    </source>
</evidence>
<dbReference type="OrthoDB" id="9802752at2"/>
<dbReference type="AlphaFoldDB" id="A0A1H3YU25"/>
<feature type="domain" description="KilA-N DNA-binding" evidence="1">
    <location>
        <begin position="14"/>
        <end position="100"/>
    </location>
</feature>
<reference evidence="2 3" key="1">
    <citation type="submission" date="2016-10" db="EMBL/GenBank/DDBJ databases">
        <authorList>
            <person name="de Groot N.N."/>
        </authorList>
    </citation>
    <scope>NUCLEOTIDE SEQUENCE [LARGE SCALE GENOMIC DNA]</scope>
    <source>
        <strain evidence="2 3">Vu-144</strain>
    </source>
</reference>
<proteinExistence type="predicted"/>
<dbReference type="InterPro" id="IPR018873">
    <property type="entry name" value="KilA-N_DNA-bd_domain"/>
</dbReference>
<protein>
    <submittedName>
        <fullName evidence="2">ORF6N domain-containing protein</fullName>
    </submittedName>
</protein>
<dbReference type="RefSeq" id="WP_091396957.1">
    <property type="nucleotide sequence ID" value="NZ_FNQY01000009.1"/>
</dbReference>
<dbReference type="Proteomes" id="UP000199041">
    <property type="component" value="Unassembled WGS sequence"/>
</dbReference>